<protein>
    <submittedName>
        <fullName evidence="2">Helix-turn-helix domain-containing protein</fullName>
    </submittedName>
</protein>
<organism evidence="2 3">
    <name type="scientific">Microbacterium ulmi</name>
    <dbReference type="NCBI Taxonomy" id="179095"/>
    <lineage>
        <taxon>Bacteria</taxon>
        <taxon>Bacillati</taxon>
        <taxon>Actinomycetota</taxon>
        <taxon>Actinomycetes</taxon>
        <taxon>Micrococcales</taxon>
        <taxon>Microbacteriaceae</taxon>
        <taxon>Microbacterium</taxon>
    </lineage>
</organism>
<dbReference type="NCBIfam" id="TIGR01764">
    <property type="entry name" value="excise"/>
    <property type="match status" value="1"/>
</dbReference>
<keyword evidence="3" id="KW-1185">Reference proteome</keyword>
<comment type="caution">
    <text evidence="2">The sequence shown here is derived from an EMBL/GenBank/DDBJ whole genome shotgun (WGS) entry which is preliminary data.</text>
</comment>
<dbReference type="AlphaFoldDB" id="A0A7Y2PYT2"/>
<proteinExistence type="predicted"/>
<sequence>MTRELADYLGVPVSTVYDWRTNSKGPRAYRFGKRIMFGVSDIRAWMDTMSEPHVQPSGAATFPAAGEGARG</sequence>
<dbReference type="InterPro" id="IPR010093">
    <property type="entry name" value="SinI_DNA-bd"/>
</dbReference>
<dbReference type="Gene3D" id="1.10.10.10">
    <property type="entry name" value="Winged helix-like DNA-binding domain superfamily/Winged helix DNA-binding domain"/>
    <property type="match status" value="1"/>
</dbReference>
<accession>A0A7Y2PYT2</accession>
<evidence type="ECO:0000259" key="1">
    <source>
        <dbReference type="Pfam" id="PF12728"/>
    </source>
</evidence>
<dbReference type="EMBL" id="JABEMB010000001">
    <property type="protein sequence ID" value="NNH02588.1"/>
    <property type="molecule type" value="Genomic_DNA"/>
</dbReference>
<dbReference type="InterPro" id="IPR036388">
    <property type="entry name" value="WH-like_DNA-bd_sf"/>
</dbReference>
<dbReference type="InterPro" id="IPR041657">
    <property type="entry name" value="HTH_17"/>
</dbReference>
<dbReference type="Pfam" id="PF12728">
    <property type="entry name" value="HTH_17"/>
    <property type="match status" value="1"/>
</dbReference>
<dbReference type="SUPFAM" id="SSF46955">
    <property type="entry name" value="Putative DNA-binding domain"/>
    <property type="match status" value="1"/>
</dbReference>
<evidence type="ECO:0000313" key="3">
    <source>
        <dbReference type="Proteomes" id="UP000543598"/>
    </source>
</evidence>
<dbReference type="Proteomes" id="UP000543598">
    <property type="component" value="Unassembled WGS sequence"/>
</dbReference>
<evidence type="ECO:0000313" key="2">
    <source>
        <dbReference type="EMBL" id="NNH02588.1"/>
    </source>
</evidence>
<dbReference type="RefSeq" id="WP_167041321.1">
    <property type="nucleotide sequence ID" value="NZ_BAAANA010000003.1"/>
</dbReference>
<feature type="domain" description="Helix-turn-helix" evidence="1">
    <location>
        <begin position="2"/>
        <end position="48"/>
    </location>
</feature>
<reference evidence="2 3" key="1">
    <citation type="submission" date="2020-05" db="EMBL/GenBank/DDBJ databases">
        <title>MicrobeNet Type strains.</title>
        <authorList>
            <person name="Nicholson A.C."/>
        </authorList>
    </citation>
    <scope>NUCLEOTIDE SEQUENCE [LARGE SCALE GENOMIC DNA]</scope>
    <source>
        <strain evidence="2 3">JCM 14282</strain>
    </source>
</reference>
<name>A0A7Y2PYT2_9MICO</name>
<dbReference type="GO" id="GO:0003677">
    <property type="term" value="F:DNA binding"/>
    <property type="evidence" value="ECO:0007669"/>
    <property type="project" value="InterPro"/>
</dbReference>
<gene>
    <name evidence="2" type="ORF">HLA99_01730</name>
</gene>
<dbReference type="InterPro" id="IPR009061">
    <property type="entry name" value="DNA-bd_dom_put_sf"/>
</dbReference>